<dbReference type="SUPFAM" id="SSF56529">
    <property type="entry name" value="FAH"/>
    <property type="match status" value="1"/>
</dbReference>
<dbReference type="Pfam" id="PF01557">
    <property type="entry name" value="FAA_hydrolase"/>
    <property type="match status" value="1"/>
</dbReference>
<dbReference type="Gene3D" id="3.90.850.10">
    <property type="entry name" value="Fumarylacetoacetase-like, C-terminal domain"/>
    <property type="match status" value="1"/>
</dbReference>
<dbReference type="GO" id="GO:0044281">
    <property type="term" value="P:small molecule metabolic process"/>
    <property type="evidence" value="ECO:0007669"/>
    <property type="project" value="UniProtKB-ARBA"/>
</dbReference>
<feature type="domain" description="Fumarylacetoacetase-like C-terminal" evidence="3">
    <location>
        <begin position="175"/>
        <end position="433"/>
    </location>
</feature>
<keyword evidence="2" id="KW-0479">Metal-binding</keyword>
<evidence type="ECO:0000259" key="3">
    <source>
        <dbReference type="Pfam" id="PF01557"/>
    </source>
</evidence>
<protein>
    <submittedName>
        <fullName evidence="4">Fumarylacetoacetate hydrolase family protein</fullName>
    </submittedName>
</protein>
<sequence>MRPQSKITYIFSRVGDVGSQTPIHGQGLTNGMTVIDSVNCDGKSSRSSRHWMMLSAFTLLLVLHGRPLVAEERSPSFEATAIEPAVAPLSEALTFARIRMQGGEEVVLVADFENETLRGVPVSELGISGVTDPIDAAALLMPRTDLDAQLSKRENLATYSMTDVLSAAGDSTANIGTGTNFPEHAEEARLDGVFSFPKFGRPMPPRTQVFLDKQKQLLDYEVEMCVRFDRTLKSIADFDSAMAGFFLCADFTDRAEMIRRINVADPLSGIGFTDGKSGPDYFPTGPFLVVPRDWRSFIANERIVTEVDGQQRQDARGREMILDFRKLVDKILADDGDKNFSYKGEPVSLTTEPASLPRGVNLMSGTAEGVVYRAPTKDELSIASSIAGQRAIDVREALVEVMFNEEREKQSYLQPGSVVAYRSMRLGEIKVKVAATQ</sequence>
<dbReference type="GO" id="GO:0046872">
    <property type="term" value="F:metal ion binding"/>
    <property type="evidence" value="ECO:0007669"/>
    <property type="project" value="UniProtKB-KW"/>
</dbReference>
<dbReference type="Proteomes" id="UP000551563">
    <property type="component" value="Unassembled WGS sequence"/>
</dbReference>
<evidence type="ECO:0000256" key="2">
    <source>
        <dbReference type="ARBA" id="ARBA00022723"/>
    </source>
</evidence>
<accession>A0A7V6TZX0</accession>
<comment type="caution">
    <text evidence="4">The sequence shown here is derived from an EMBL/GenBank/DDBJ whole genome shotgun (WGS) entry which is preliminary data.</text>
</comment>
<evidence type="ECO:0000313" key="4">
    <source>
        <dbReference type="EMBL" id="HHV68333.1"/>
    </source>
</evidence>
<dbReference type="GO" id="GO:0016787">
    <property type="term" value="F:hydrolase activity"/>
    <property type="evidence" value="ECO:0007669"/>
    <property type="project" value="UniProtKB-KW"/>
</dbReference>
<dbReference type="InterPro" id="IPR036663">
    <property type="entry name" value="Fumarylacetoacetase_C_sf"/>
</dbReference>
<reference evidence="4 5" key="1">
    <citation type="journal article" date="2020" name="Biotechnol. Biofuels">
        <title>New insights from the biogas microbiome by comprehensive genome-resolved metagenomics of nearly 1600 species originating from multiple anaerobic digesters.</title>
        <authorList>
            <person name="Campanaro S."/>
            <person name="Treu L."/>
            <person name="Rodriguez-R L.M."/>
            <person name="Kovalovszki A."/>
            <person name="Ziels R.M."/>
            <person name="Maus I."/>
            <person name="Zhu X."/>
            <person name="Kougias P.G."/>
            <person name="Basile A."/>
            <person name="Luo G."/>
            <person name="Schluter A."/>
            <person name="Konstantinidis K.T."/>
            <person name="Angelidaki I."/>
        </authorList>
    </citation>
    <scope>NUCLEOTIDE SEQUENCE [LARGE SCALE GENOMIC DNA]</scope>
    <source>
        <strain evidence="4">AS04akNAM_66</strain>
    </source>
</reference>
<evidence type="ECO:0000313" key="5">
    <source>
        <dbReference type="Proteomes" id="UP000551563"/>
    </source>
</evidence>
<dbReference type="InterPro" id="IPR051121">
    <property type="entry name" value="FAH"/>
</dbReference>
<dbReference type="EMBL" id="DUMN01000342">
    <property type="protein sequence ID" value="HHV68333.1"/>
    <property type="molecule type" value="Genomic_DNA"/>
</dbReference>
<gene>
    <name evidence="4" type="ORF">GXX48_11920</name>
</gene>
<comment type="similarity">
    <text evidence="1">Belongs to the FAH family.</text>
</comment>
<evidence type="ECO:0000256" key="1">
    <source>
        <dbReference type="ARBA" id="ARBA00010211"/>
    </source>
</evidence>
<keyword evidence="4" id="KW-0378">Hydrolase</keyword>
<dbReference type="AlphaFoldDB" id="A0A7V6TZX0"/>
<dbReference type="PANTHER" id="PTHR42796">
    <property type="entry name" value="FUMARYLACETOACETATE HYDROLASE DOMAIN-CONTAINING PROTEIN 2A-RELATED"/>
    <property type="match status" value="1"/>
</dbReference>
<dbReference type="PANTHER" id="PTHR42796:SF4">
    <property type="entry name" value="FUMARYLACETOACETATE HYDROLASE DOMAIN-CONTAINING PROTEIN 2A"/>
    <property type="match status" value="1"/>
</dbReference>
<proteinExistence type="inferred from homology"/>
<name>A0A7V6TZX0_9HYPH</name>
<dbReference type="InterPro" id="IPR011234">
    <property type="entry name" value="Fumarylacetoacetase-like_C"/>
</dbReference>
<organism evidence="4 5">
    <name type="scientific">Brucella intermedia</name>
    <dbReference type="NCBI Taxonomy" id="94625"/>
    <lineage>
        <taxon>Bacteria</taxon>
        <taxon>Pseudomonadati</taxon>
        <taxon>Pseudomonadota</taxon>
        <taxon>Alphaproteobacteria</taxon>
        <taxon>Hyphomicrobiales</taxon>
        <taxon>Brucellaceae</taxon>
        <taxon>Brucella/Ochrobactrum group</taxon>
        <taxon>Brucella</taxon>
    </lineage>
</organism>